<feature type="transmembrane region" description="Helical" evidence="13">
    <location>
        <begin position="39"/>
        <end position="60"/>
    </location>
</feature>
<dbReference type="OMA" id="RDEHMGC"/>
<evidence type="ECO:0000313" key="14">
    <source>
        <dbReference type="EMBL" id="CAD7092434.1"/>
    </source>
</evidence>
<keyword evidence="3" id="KW-1201">Platelet aggregation inhibiting toxin</keyword>
<dbReference type="InParanoid" id="A0A7R8Z0I3"/>
<evidence type="ECO:0000256" key="9">
    <source>
        <dbReference type="ARBA" id="ARBA00025738"/>
    </source>
</evidence>
<evidence type="ECO:0000256" key="13">
    <source>
        <dbReference type="SAM" id="Phobius"/>
    </source>
</evidence>
<evidence type="ECO:0000256" key="5">
    <source>
        <dbReference type="ARBA" id="ARBA00022723"/>
    </source>
</evidence>
<comment type="catalytic activity">
    <reaction evidence="10">
        <text>a ribonucleoside 5'-triphosphate + 2 H2O = a ribonucleoside 5'-phosphate + 2 phosphate + 2 H(+)</text>
        <dbReference type="Rhea" id="RHEA:36795"/>
        <dbReference type="ChEBI" id="CHEBI:15377"/>
        <dbReference type="ChEBI" id="CHEBI:15378"/>
        <dbReference type="ChEBI" id="CHEBI:43474"/>
        <dbReference type="ChEBI" id="CHEBI:58043"/>
        <dbReference type="ChEBI" id="CHEBI:61557"/>
        <dbReference type="EC" id="3.6.1.5"/>
    </reaction>
    <physiologicalReaction direction="left-to-right" evidence="10">
        <dbReference type="Rhea" id="RHEA:36796"/>
    </physiologicalReaction>
</comment>
<dbReference type="FunFam" id="2.120.10.100:FF:000001">
    <property type="entry name" value="Soluble calcium-activated nucleotidase 1"/>
    <property type="match status" value="1"/>
</dbReference>
<evidence type="ECO:0000313" key="15">
    <source>
        <dbReference type="Proteomes" id="UP000594454"/>
    </source>
</evidence>
<dbReference type="Proteomes" id="UP000594454">
    <property type="component" value="Chromosome 6"/>
</dbReference>
<dbReference type="EC" id="3.6.1.5" evidence="2"/>
<name>A0A7R8Z0I3_HERIL</name>
<dbReference type="FunCoup" id="A0A7R8Z0I3">
    <property type="interactions" value="686"/>
</dbReference>
<sequence length="399" mass="45977">MKSALIVDPSRSHNMYIRDWRQALRSPPTYRLGNRSFRFHFHAALLVFALGALFFIFFYVRPNSTSYSDNWLARNAASSQYYNATYPLTPPIVTNGVYTYRIGIIADLDTDSKSKTEPNIWRSYLKKGYLSYTPSKRTVSVAWDSVEPVELKSGFSLKGRGMELSDLIVFNGKLLSFDDRTGIIYEIEQDKAYPWVLMTDGDGHLNKGFKAEWATVKDRQLYVGSMGKEWTTSAGEYENENPMHVKVVSPTGEIKHINWINNYKAIREVIGIKWPGYMIHESGMWSDYHRRWYFLPRRCSHEKYNETRDELMGCNYLISTDEYFVDIKSSKVGKIIPSHGFSSFKFIPGTNDNVIVALKTEELNGKTATYITAFTQSGEILLKEEKIPTNLKYEGIEFI</sequence>
<keyword evidence="8" id="KW-1199">Hemostasis impairing toxin</keyword>
<keyword evidence="13" id="KW-0472">Membrane</keyword>
<dbReference type="GO" id="GO:0090729">
    <property type="term" value="F:toxin activity"/>
    <property type="evidence" value="ECO:0007669"/>
    <property type="project" value="UniProtKB-KW"/>
</dbReference>
<dbReference type="Gene3D" id="2.120.10.100">
    <property type="entry name" value="Apyrase"/>
    <property type="match status" value="1"/>
</dbReference>
<evidence type="ECO:0000256" key="7">
    <source>
        <dbReference type="ARBA" id="ARBA00022837"/>
    </source>
</evidence>
<keyword evidence="6" id="KW-0378">Hydrolase</keyword>
<dbReference type="PANTHER" id="PTHR13023:SF3">
    <property type="entry name" value="SOLUBLE CALCIUM-ACTIVATED NUCLEOTIDASE 1"/>
    <property type="match status" value="1"/>
</dbReference>
<evidence type="ECO:0000256" key="2">
    <source>
        <dbReference type="ARBA" id="ARBA00012148"/>
    </source>
</evidence>
<evidence type="ECO:0000256" key="4">
    <source>
        <dbReference type="ARBA" id="ARBA00022656"/>
    </source>
</evidence>
<feature type="binding site" evidence="12">
    <location>
        <position position="166"/>
    </location>
    <ligand>
        <name>Ca(2+)</name>
        <dbReference type="ChEBI" id="CHEBI:29108"/>
    </ligand>
</feature>
<organism evidence="14 15">
    <name type="scientific">Hermetia illucens</name>
    <name type="common">Black soldier fly</name>
    <dbReference type="NCBI Taxonomy" id="343691"/>
    <lineage>
        <taxon>Eukaryota</taxon>
        <taxon>Metazoa</taxon>
        <taxon>Ecdysozoa</taxon>
        <taxon>Arthropoda</taxon>
        <taxon>Hexapoda</taxon>
        <taxon>Insecta</taxon>
        <taxon>Pterygota</taxon>
        <taxon>Neoptera</taxon>
        <taxon>Endopterygota</taxon>
        <taxon>Diptera</taxon>
        <taxon>Brachycera</taxon>
        <taxon>Stratiomyomorpha</taxon>
        <taxon>Stratiomyidae</taxon>
        <taxon>Hermetiinae</taxon>
        <taxon>Hermetia</taxon>
    </lineage>
</organism>
<dbReference type="EMBL" id="LR899014">
    <property type="protein sequence ID" value="CAD7092434.1"/>
    <property type="molecule type" value="Genomic_DNA"/>
</dbReference>
<evidence type="ECO:0000256" key="3">
    <source>
        <dbReference type="ARBA" id="ARBA00022442"/>
    </source>
</evidence>
<protein>
    <recommendedName>
        <fullName evidence="11">Apyrase</fullName>
        <ecNumber evidence="2">3.6.1.5</ecNumber>
    </recommendedName>
</protein>
<dbReference type="GO" id="GO:0045134">
    <property type="term" value="F:UDP phosphatase activity"/>
    <property type="evidence" value="ECO:0007669"/>
    <property type="project" value="TreeGrafter"/>
</dbReference>
<keyword evidence="15" id="KW-1185">Reference proteome</keyword>
<feature type="binding site" evidence="12">
    <location>
        <position position="394"/>
    </location>
    <ligand>
        <name>Ca(2+)</name>
        <dbReference type="ChEBI" id="CHEBI:29108"/>
    </ligand>
</feature>
<keyword evidence="5 12" id="KW-0479">Metal-binding</keyword>
<gene>
    <name evidence="14" type="ORF">HERILL_LOCUS14794</name>
</gene>
<dbReference type="Pfam" id="PF06079">
    <property type="entry name" value="Apyrase"/>
    <property type="match status" value="1"/>
</dbReference>
<accession>A0A7R8Z0I3</accession>
<evidence type="ECO:0000256" key="6">
    <source>
        <dbReference type="ARBA" id="ARBA00022801"/>
    </source>
</evidence>
<dbReference type="GO" id="GO:0004382">
    <property type="term" value="F:GDP phosphatase activity"/>
    <property type="evidence" value="ECO:0007669"/>
    <property type="project" value="TreeGrafter"/>
</dbReference>
<evidence type="ECO:0000256" key="1">
    <source>
        <dbReference type="ARBA" id="ARBA00001913"/>
    </source>
</evidence>
<dbReference type="PANTHER" id="PTHR13023">
    <property type="entry name" value="APYRASE"/>
    <property type="match status" value="1"/>
</dbReference>
<comment type="cofactor">
    <cofactor evidence="1 12">
        <name>Ca(2+)</name>
        <dbReference type="ChEBI" id="CHEBI:29108"/>
    </cofactor>
</comment>
<evidence type="ECO:0000256" key="11">
    <source>
        <dbReference type="ARBA" id="ARBA00074431"/>
    </source>
</evidence>
<dbReference type="OrthoDB" id="25028at2759"/>
<keyword evidence="13" id="KW-0812">Transmembrane</keyword>
<comment type="similarity">
    <text evidence="9">Belongs to the apyrase family.</text>
</comment>
<dbReference type="InterPro" id="IPR036258">
    <property type="entry name" value="Apyrase_sf"/>
</dbReference>
<feature type="binding site" evidence="12">
    <location>
        <position position="342"/>
    </location>
    <ligand>
        <name>Ca(2+)</name>
        <dbReference type="ChEBI" id="CHEBI:29108"/>
    </ligand>
</feature>
<evidence type="ECO:0000256" key="10">
    <source>
        <dbReference type="ARBA" id="ARBA00047297"/>
    </source>
</evidence>
<keyword evidence="4" id="KW-0800">Toxin</keyword>
<evidence type="ECO:0000256" key="12">
    <source>
        <dbReference type="PIRSR" id="PIRSR609283-1"/>
    </source>
</evidence>
<proteinExistence type="inferred from homology"/>
<reference evidence="14 15" key="1">
    <citation type="submission" date="2020-11" db="EMBL/GenBank/DDBJ databases">
        <authorList>
            <person name="Wallbank WR R."/>
            <person name="Pardo Diaz C."/>
            <person name="Kozak K."/>
            <person name="Martin S."/>
            <person name="Jiggins C."/>
            <person name="Moest M."/>
            <person name="Warren A I."/>
            <person name="Generalovic N T."/>
            <person name="Byers J.R.P. K."/>
            <person name="Montejo-Kovacevich G."/>
            <person name="Yen C E."/>
        </authorList>
    </citation>
    <scope>NUCLEOTIDE SEQUENCE [LARGE SCALE GENOMIC DNA]</scope>
</reference>
<dbReference type="AlphaFoldDB" id="A0A7R8Z0I3"/>
<dbReference type="GO" id="GO:0030166">
    <property type="term" value="P:proteoglycan biosynthetic process"/>
    <property type="evidence" value="ECO:0007669"/>
    <property type="project" value="TreeGrafter"/>
</dbReference>
<keyword evidence="13" id="KW-1133">Transmembrane helix</keyword>
<feature type="binding site" evidence="12">
    <location>
        <position position="212"/>
    </location>
    <ligand>
        <name>Ca(2+)</name>
        <dbReference type="ChEBI" id="CHEBI:29108"/>
    </ligand>
</feature>
<dbReference type="InterPro" id="IPR009283">
    <property type="entry name" value="Apyrase"/>
</dbReference>
<dbReference type="SUPFAM" id="SSF101887">
    <property type="entry name" value="Apyrase"/>
    <property type="match status" value="1"/>
</dbReference>
<evidence type="ECO:0000256" key="8">
    <source>
        <dbReference type="ARBA" id="ARBA00023240"/>
    </source>
</evidence>
<dbReference type="GO" id="GO:0005509">
    <property type="term" value="F:calcium ion binding"/>
    <property type="evidence" value="ECO:0007669"/>
    <property type="project" value="InterPro"/>
</dbReference>
<dbReference type="GO" id="GO:0004050">
    <property type="term" value="F:apyrase activity"/>
    <property type="evidence" value="ECO:0007669"/>
    <property type="project" value="UniProtKB-EC"/>
</dbReference>
<feature type="binding site" evidence="12">
    <location>
        <position position="281"/>
    </location>
    <ligand>
        <name>Ca(2+)</name>
        <dbReference type="ChEBI" id="CHEBI:29108"/>
    </ligand>
</feature>
<keyword evidence="7 12" id="KW-0106">Calcium</keyword>
<feature type="binding site" evidence="12">
    <location>
        <position position="165"/>
    </location>
    <ligand>
        <name>Ca(2+)</name>
        <dbReference type="ChEBI" id="CHEBI:29108"/>
    </ligand>
</feature>